<dbReference type="PROSITE" id="PS01174">
    <property type="entry name" value="LIPASE_GDXG_SER"/>
    <property type="match status" value="1"/>
</dbReference>
<evidence type="ECO:0000313" key="7">
    <source>
        <dbReference type="EMBL" id="PWN35955.1"/>
    </source>
</evidence>
<dbReference type="InterPro" id="IPR013094">
    <property type="entry name" value="AB_hydrolase_3"/>
</dbReference>
<dbReference type="InterPro" id="IPR002168">
    <property type="entry name" value="Lipase_GDXG_HIS_AS"/>
</dbReference>
<name>A0A316VKC5_9BASI</name>
<evidence type="ECO:0000256" key="3">
    <source>
        <dbReference type="PROSITE-ProRule" id="PRU10038"/>
    </source>
</evidence>
<keyword evidence="5" id="KW-0812">Transmembrane</keyword>
<feature type="transmembrane region" description="Helical" evidence="5">
    <location>
        <begin position="32"/>
        <end position="50"/>
    </location>
</feature>
<evidence type="ECO:0000256" key="5">
    <source>
        <dbReference type="SAM" id="Phobius"/>
    </source>
</evidence>
<dbReference type="PANTHER" id="PTHR48081:SF8">
    <property type="entry name" value="ALPHA_BETA HYDROLASE FOLD-3 DOMAIN-CONTAINING PROTEIN-RELATED"/>
    <property type="match status" value="1"/>
</dbReference>
<accession>A0A316VKC5</accession>
<evidence type="ECO:0000259" key="6">
    <source>
        <dbReference type="Pfam" id="PF07859"/>
    </source>
</evidence>
<dbReference type="Pfam" id="PF07859">
    <property type="entry name" value="Abhydrolase_3"/>
    <property type="match status" value="1"/>
</dbReference>
<gene>
    <name evidence="7" type="ORF">FA14DRAFT_121147</name>
</gene>
<dbReference type="InterPro" id="IPR033140">
    <property type="entry name" value="Lipase_GDXG_put_SER_AS"/>
</dbReference>
<keyword evidence="5" id="KW-0472">Membrane</keyword>
<evidence type="ECO:0000256" key="1">
    <source>
        <dbReference type="ARBA" id="ARBA00010515"/>
    </source>
</evidence>
<dbReference type="AlphaFoldDB" id="A0A316VKC5"/>
<dbReference type="RefSeq" id="XP_025356257.1">
    <property type="nucleotide sequence ID" value="XM_025496447.1"/>
</dbReference>
<dbReference type="SUPFAM" id="SSF53474">
    <property type="entry name" value="alpha/beta-Hydrolases"/>
    <property type="match status" value="1"/>
</dbReference>
<proteinExistence type="inferred from homology"/>
<dbReference type="PANTHER" id="PTHR48081">
    <property type="entry name" value="AB HYDROLASE SUPERFAMILY PROTEIN C4A8.06C"/>
    <property type="match status" value="1"/>
</dbReference>
<feature type="region of interest" description="Disordered" evidence="4">
    <location>
        <begin position="1"/>
        <end position="26"/>
    </location>
</feature>
<dbReference type="GO" id="GO:0016787">
    <property type="term" value="F:hydrolase activity"/>
    <property type="evidence" value="ECO:0007669"/>
    <property type="project" value="UniProtKB-KW"/>
</dbReference>
<sequence>MDSDQATSTKAKLASVSSRGGKQQARSTERPWLGGLYFTDIIFIAFTYSVNLLRTLGLAELADVIFKGLVYAFTRLPFELYRRWSLMIDQLSPFHHLVILLSRFACGNFPHLLPRVLFAEETIGPFVYWRTGGGSNAMSNNAQSKEADEKSFRAYLLSKDARLPIEVQRANLASRRATTLLYLHGGGFSLGSVAFYAEALLRLRAKIALLESDGPVDAENPAAEARCVAVEYDLSPAARFPQPLLQCLRCYAHLIEVEKIHPDSICLSGDSAGGNLAMAMLLCLDGQMRDEPLLAERDWSTLPMPGKAVLISPWVDLPNAWTEAVAKYDWDFVAGETLLHFAQVYSGVLPLPRRVYGPLGFMNPFRALSALSRPSRKLARATHEALNDPLLPRLLGLNLIGTGVQSQSDTVSRYDSITAATRTRLHARQLLDTHPLLSPAIGDWSRIKLKHGCLITWGERERMAEDIESWVDSLVNQAQAIEKGPGGVHAWPFVSMYLAGSEGERERGLDLMARFV</sequence>
<feature type="domain" description="Alpha/beta hydrolase fold-3" evidence="6">
    <location>
        <begin position="223"/>
        <end position="347"/>
    </location>
</feature>
<keyword evidence="5" id="KW-1133">Transmembrane helix</keyword>
<evidence type="ECO:0000256" key="4">
    <source>
        <dbReference type="SAM" id="MobiDB-lite"/>
    </source>
</evidence>
<comment type="similarity">
    <text evidence="1">Belongs to the 'GDXG' lipolytic enzyme family.</text>
</comment>
<dbReference type="STRING" id="1280837.A0A316VKC5"/>
<dbReference type="OrthoDB" id="2152029at2759"/>
<reference evidence="7 8" key="1">
    <citation type="journal article" date="2018" name="Mol. Biol. Evol.">
        <title>Broad Genomic Sampling Reveals a Smut Pathogenic Ancestry of the Fungal Clade Ustilaginomycotina.</title>
        <authorList>
            <person name="Kijpornyongpan T."/>
            <person name="Mondo S.J."/>
            <person name="Barry K."/>
            <person name="Sandor L."/>
            <person name="Lee J."/>
            <person name="Lipzen A."/>
            <person name="Pangilinan J."/>
            <person name="LaButti K."/>
            <person name="Hainaut M."/>
            <person name="Henrissat B."/>
            <person name="Grigoriev I.V."/>
            <person name="Spatafora J.W."/>
            <person name="Aime M.C."/>
        </authorList>
    </citation>
    <scope>NUCLEOTIDE SEQUENCE [LARGE SCALE GENOMIC DNA]</scope>
    <source>
        <strain evidence="7 8">MCA 3882</strain>
    </source>
</reference>
<dbReference type="Gene3D" id="3.40.50.1820">
    <property type="entry name" value="alpha/beta hydrolase"/>
    <property type="match status" value="1"/>
</dbReference>
<dbReference type="Proteomes" id="UP000245771">
    <property type="component" value="Unassembled WGS sequence"/>
</dbReference>
<protein>
    <submittedName>
        <fullName evidence="7">Alpha/beta-hydrolase</fullName>
    </submittedName>
</protein>
<evidence type="ECO:0000256" key="2">
    <source>
        <dbReference type="ARBA" id="ARBA00022801"/>
    </source>
</evidence>
<dbReference type="EMBL" id="KZ819603">
    <property type="protein sequence ID" value="PWN35955.1"/>
    <property type="molecule type" value="Genomic_DNA"/>
</dbReference>
<evidence type="ECO:0000313" key="8">
    <source>
        <dbReference type="Proteomes" id="UP000245771"/>
    </source>
</evidence>
<dbReference type="GeneID" id="37018228"/>
<dbReference type="InParanoid" id="A0A316VKC5"/>
<feature type="active site" evidence="3">
    <location>
        <position position="271"/>
    </location>
</feature>
<organism evidence="7 8">
    <name type="scientific">Meira miltonrushii</name>
    <dbReference type="NCBI Taxonomy" id="1280837"/>
    <lineage>
        <taxon>Eukaryota</taxon>
        <taxon>Fungi</taxon>
        <taxon>Dikarya</taxon>
        <taxon>Basidiomycota</taxon>
        <taxon>Ustilaginomycotina</taxon>
        <taxon>Exobasidiomycetes</taxon>
        <taxon>Exobasidiales</taxon>
        <taxon>Brachybasidiaceae</taxon>
        <taxon>Meira</taxon>
    </lineage>
</organism>
<dbReference type="InterPro" id="IPR050300">
    <property type="entry name" value="GDXG_lipolytic_enzyme"/>
</dbReference>
<dbReference type="PROSITE" id="PS01173">
    <property type="entry name" value="LIPASE_GDXG_HIS"/>
    <property type="match status" value="1"/>
</dbReference>
<dbReference type="InterPro" id="IPR029058">
    <property type="entry name" value="AB_hydrolase_fold"/>
</dbReference>
<keyword evidence="2 7" id="KW-0378">Hydrolase</keyword>
<keyword evidence="8" id="KW-1185">Reference proteome</keyword>
<feature type="non-terminal residue" evidence="7">
    <location>
        <position position="516"/>
    </location>
</feature>